<sequence>MTSLTDVYEGEVGRVASRRQQLVGTALFLVGVAGLVGAIALATTTVGNRYGLDAYAARQIAGIIAGLGLPSVILGVFAVLPASRRIRLTALGGTGVAAVGVWLFQSLYPYSWTSSDPLLALLTGVVYFAGIVTTFWSLFAALATFKTRNDPGGTARMEVTEEGTIRLVEEARTLPGLGGIGFFGQDPDGTVETQTNRPGASGEGAVSDGGTGQHSGNTHTANSRHRQPTGDTESDRSRRSTGQSDGGTATERQSGRQANARSNTASRRRDQSGPSENALDPRIAEAGPEASPSTDGGTATTGHDTITETAVHQGEPDTYCGNCRHFEYVMQDGDIEPYCSFHGEVMDDMEPCSAWVRND</sequence>
<evidence type="ECO:0000256" key="2">
    <source>
        <dbReference type="SAM" id="Phobius"/>
    </source>
</evidence>
<evidence type="ECO:0000313" key="5">
    <source>
        <dbReference type="EMBL" id="NLV07123.1"/>
    </source>
</evidence>
<keyword evidence="2" id="KW-0472">Membrane</keyword>
<feature type="transmembrane region" description="Helical" evidence="2">
    <location>
        <begin position="22"/>
        <end position="40"/>
    </location>
</feature>
<dbReference type="Pfam" id="PF23601">
    <property type="entry name" value="CdpA_C"/>
    <property type="match status" value="1"/>
</dbReference>
<feature type="region of interest" description="Disordered" evidence="1">
    <location>
        <begin position="178"/>
        <end position="303"/>
    </location>
</feature>
<organism evidence="5 6">
    <name type="scientific">Haloarcula rubripromontorii</name>
    <dbReference type="NCBI Taxonomy" id="1705562"/>
    <lineage>
        <taxon>Archaea</taxon>
        <taxon>Methanobacteriati</taxon>
        <taxon>Methanobacteriota</taxon>
        <taxon>Stenosarchaea group</taxon>
        <taxon>Halobacteria</taxon>
        <taxon>Halobacteriales</taxon>
        <taxon>Haloarculaceae</taxon>
        <taxon>Haloarcula</taxon>
    </lineage>
</organism>
<evidence type="ECO:0000256" key="1">
    <source>
        <dbReference type="SAM" id="MobiDB-lite"/>
    </source>
</evidence>
<accession>A0A847TV80</accession>
<feature type="compositionally biased region" description="Low complexity" evidence="1">
    <location>
        <begin position="256"/>
        <end position="265"/>
    </location>
</feature>
<dbReference type="Pfam" id="PF23600">
    <property type="entry name" value="CdpA_N"/>
    <property type="match status" value="1"/>
</dbReference>
<comment type="caution">
    <text evidence="5">The sequence shown here is derived from an EMBL/GenBank/DDBJ whole genome shotgun (WGS) entry which is preliminary data.</text>
</comment>
<dbReference type="Proteomes" id="UP000610611">
    <property type="component" value="Unassembled WGS sequence"/>
</dbReference>
<dbReference type="AlphaFoldDB" id="A0A847TV80"/>
<protein>
    <submittedName>
        <fullName evidence="5">Uncharacterized protein</fullName>
    </submittedName>
</protein>
<feature type="compositionally biased region" description="Polar residues" evidence="1">
    <location>
        <begin position="240"/>
        <end position="252"/>
    </location>
</feature>
<keyword evidence="2" id="KW-1133">Transmembrane helix</keyword>
<name>A0A847TV80_9EURY</name>
<evidence type="ECO:0000259" key="4">
    <source>
        <dbReference type="Pfam" id="PF23601"/>
    </source>
</evidence>
<proteinExistence type="predicted"/>
<gene>
    <name evidence="5" type="ORF">GOC83_13380</name>
</gene>
<dbReference type="InterPro" id="IPR055564">
    <property type="entry name" value="CdpA_C"/>
</dbReference>
<feature type="transmembrane region" description="Helical" evidence="2">
    <location>
        <begin position="60"/>
        <end position="81"/>
    </location>
</feature>
<feature type="domain" description="Cell division protein A C-terminal" evidence="4">
    <location>
        <begin position="317"/>
        <end position="358"/>
    </location>
</feature>
<feature type="domain" description="Cell division protein A N-terminal" evidence="3">
    <location>
        <begin position="2"/>
        <end position="151"/>
    </location>
</feature>
<keyword evidence="2" id="KW-0812">Transmembrane</keyword>
<feature type="transmembrane region" description="Helical" evidence="2">
    <location>
        <begin position="88"/>
        <end position="108"/>
    </location>
</feature>
<dbReference type="RefSeq" id="WP_170083749.1">
    <property type="nucleotide sequence ID" value="NZ_WOWB01000001.1"/>
</dbReference>
<evidence type="ECO:0000313" key="6">
    <source>
        <dbReference type="Proteomes" id="UP000610611"/>
    </source>
</evidence>
<dbReference type="EMBL" id="WOWB01000001">
    <property type="protein sequence ID" value="NLV07123.1"/>
    <property type="molecule type" value="Genomic_DNA"/>
</dbReference>
<feature type="transmembrane region" description="Helical" evidence="2">
    <location>
        <begin position="120"/>
        <end position="142"/>
    </location>
</feature>
<reference evidence="5" key="1">
    <citation type="submission" date="2019-12" db="EMBL/GenBank/DDBJ databases">
        <title>The whole-genome sequencing of Haloarcula japonica strain pws8.</title>
        <authorList>
            <person name="Verma D.K."/>
            <person name="Gopal K."/>
            <person name="Prasad E.S."/>
        </authorList>
    </citation>
    <scope>NUCLEOTIDE SEQUENCE</scope>
    <source>
        <strain evidence="5">Pws8</strain>
    </source>
</reference>
<evidence type="ECO:0000259" key="3">
    <source>
        <dbReference type="Pfam" id="PF23600"/>
    </source>
</evidence>
<feature type="compositionally biased region" description="Low complexity" evidence="1">
    <location>
        <begin position="294"/>
        <end position="303"/>
    </location>
</feature>
<dbReference type="InterPro" id="IPR055563">
    <property type="entry name" value="CdpA_N"/>
</dbReference>